<dbReference type="AlphaFoldDB" id="A0AAD9Q8U0"/>
<name>A0AAD9Q8U0_ACRCE</name>
<dbReference type="SUPFAM" id="SSF48452">
    <property type="entry name" value="TPR-like"/>
    <property type="match status" value="1"/>
</dbReference>
<dbReference type="InterPro" id="IPR011990">
    <property type="entry name" value="TPR-like_helical_dom_sf"/>
</dbReference>
<evidence type="ECO:0000256" key="1">
    <source>
        <dbReference type="SAM" id="MobiDB-lite"/>
    </source>
</evidence>
<sequence>MALQLKDEGILFKQGTPTDNELLSLAQDTISVWEKLGLALDLTNSHLDEVNADHSDVLDKSYAMLRKWKESHGVEATFERLAKGLKHKAVNRRDLIDEYCRDQAAELASRVAVLSLPPNGAVTADEAADETAVISILPGSPFHVTQRRGREIQKICEAFERLNESASGSLVSGVFVKGPPGCGKTQLARQFGKEYIKWVENGRRKIVATLYARSAESLLESYKELHEKLEIRKHSVEKGDIRERIKTYADDIKSHLRESCCTWLIIVDNLTINDPLRDFWPAPGENSLWGKGMVLVTTQDSELAPVAHADAEVIGLDSGMIEEDAMHLLSDVSGIKADDDAKGVARVLGYYPLSLACAAVYVRQMREDRPFSKFSWKNYKDNLQKYFADVDHSDYAHHNACYPQSMIPAAEFAARRMAENNEVLRAAFVFLSYCALQPVPLDTVAQYVVRLASASGDGKTRVPDDIKRKIASCSLLIYPETGERGIEVVTLHQVMRWAFSQIRRRPDKKSGSQLQSSGKDDVSEERQEHNGVLQTLNTVYHNIKGNMKKDAIAMRIILSPHLKEFIENPGNDQDLEKIHIVEALVYLADSLVHVAGAKDNSRVALLERANFINKELEREDLNTCDLLCDLGYTYREAGKLDKVIPVLEEADRLCKDHTETEWMKRRSHLLNVLAFTYRESFQLDQAKEYMKMSVDVTKAAFGKNHVEVVERLGNLHDRWENDKAMEVLEEARSIVETSDTSELFIRAQVLNYTAKVHLRWYLGLRFTRPREPSTRKHLEESDTLHAQALEIYMEHHGNQQKFTTGVMMT</sequence>
<dbReference type="Gene3D" id="1.10.533.10">
    <property type="entry name" value="Death Domain, Fas"/>
    <property type="match status" value="1"/>
</dbReference>
<dbReference type="Gene3D" id="3.40.50.300">
    <property type="entry name" value="P-loop containing nucleotide triphosphate hydrolases"/>
    <property type="match status" value="1"/>
</dbReference>
<feature type="domain" description="Death" evidence="2">
    <location>
        <begin position="33"/>
        <end position="86"/>
    </location>
</feature>
<evidence type="ECO:0000313" key="3">
    <source>
        <dbReference type="EMBL" id="KAK2556704.1"/>
    </source>
</evidence>
<dbReference type="PANTHER" id="PTHR22845">
    <property type="entry name" value="APOPTOTIC PROTEASE-ACTIVATING FACTOR 1"/>
    <property type="match status" value="1"/>
</dbReference>
<feature type="region of interest" description="Disordered" evidence="1">
    <location>
        <begin position="506"/>
        <end position="528"/>
    </location>
</feature>
<dbReference type="PROSITE" id="PS50017">
    <property type="entry name" value="DEATH_DOMAIN"/>
    <property type="match status" value="1"/>
</dbReference>
<gene>
    <name evidence="3" type="ORF">P5673_021257</name>
</gene>
<dbReference type="SUPFAM" id="SSF47986">
    <property type="entry name" value="DEATH domain"/>
    <property type="match status" value="1"/>
</dbReference>
<accession>A0AAD9Q8U0</accession>
<evidence type="ECO:0000313" key="4">
    <source>
        <dbReference type="Proteomes" id="UP001249851"/>
    </source>
</evidence>
<dbReference type="PANTHER" id="PTHR22845:SF5">
    <property type="entry name" value="APOPTOTIC PROTEASE-ACTIVATING FACTOR 1"/>
    <property type="match status" value="1"/>
</dbReference>
<dbReference type="SUPFAM" id="SSF52540">
    <property type="entry name" value="P-loop containing nucleoside triphosphate hydrolases"/>
    <property type="match status" value="1"/>
</dbReference>
<reference evidence="3" key="2">
    <citation type="journal article" date="2023" name="Science">
        <title>Genomic signatures of disease resistance in endangered staghorn corals.</title>
        <authorList>
            <person name="Vollmer S.V."/>
            <person name="Selwyn J.D."/>
            <person name="Despard B.A."/>
            <person name="Roesel C.L."/>
        </authorList>
    </citation>
    <scope>NUCLEOTIDE SEQUENCE</scope>
    <source>
        <strain evidence="3">K2</strain>
    </source>
</reference>
<dbReference type="InterPro" id="IPR027417">
    <property type="entry name" value="P-loop_NTPase"/>
</dbReference>
<dbReference type="EMBL" id="JARQWQ010000054">
    <property type="protein sequence ID" value="KAK2556704.1"/>
    <property type="molecule type" value="Genomic_DNA"/>
</dbReference>
<comment type="caution">
    <text evidence="3">The sequence shown here is derived from an EMBL/GenBank/DDBJ whole genome shotgun (WGS) entry which is preliminary data.</text>
</comment>
<reference evidence="3" key="1">
    <citation type="journal article" date="2023" name="G3 (Bethesda)">
        <title>Whole genome assembly and annotation of the endangered Caribbean coral Acropora cervicornis.</title>
        <authorList>
            <person name="Selwyn J.D."/>
            <person name="Vollmer S.V."/>
        </authorList>
    </citation>
    <scope>NUCLEOTIDE SEQUENCE</scope>
    <source>
        <strain evidence="3">K2</strain>
    </source>
</reference>
<organism evidence="3 4">
    <name type="scientific">Acropora cervicornis</name>
    <name type="common">Staghorn coral</name>
    <dbReference type="NCBI Taxonomy" id="6130"/>
    <lineage>
        <taxon>Eukaryota</taxon>
        <taxon>Metazoa</taxon>
        <taxon>Cnidaria</taxon>
        <taxon>Anthozoa</taxon>
        <taxon>Hexacorallia</taxon>
        <taxon>Scleractinia</taxon>
        <taxon>Astrocoeniina</taxon>
        <taxon>Acroporidae</taxon>
        <taxon>Acropora</taxon>
    </lineage>
</organism>
<dbReference type="Pfam" id="PF13374">
    <property type="entry name" value="TPR_10"/>
    <property type="match status" value="1"/>
</dbReference>
<proteinExistence type="predicted"/>
<protein>
    <recommendedName>
        <fullName evidence="2">Death domain-containing protein</fullName>
    </recommendedName>
</protein>
<dbReference type="Pfam" id="PF00531">
    <property type="entry name" value="Death"/>
    <property type="match status" value="1"/>
</dbReference>
<dbReference type="CDD" id="cd01670">
    <property type="entry name" value="Death"/>
    <property type="match status" value="1"/>
</dbReference>
<feature type="compositionally biased region" description="Basic and acidic residues" evidence="1">
    <location>
        <begin position="518"/>
        <end position="528"/>
    </location>
</feature>
<dbReference type="InterPro" id="IPR011029">
    <property type="entry name" value="DEATH-like_dom_sf"/>
</dbReference>
<dbReference type="Gene3D" id="1.25.40.10">
    <property type="entry name" value="Tetratricopeptide repeat domain"/>
    <property type="match status" value="1"/>
</dbReference>
<dbReference type="GO" id="GO:0007165">
    <property type="term" value="P:signal transduction"/>
    <property type="evidence" value="ECO:0007669"/>
    <property type="project" value="InterPro"/>
</dbReference>
<keyword evidence="4" id="KW-1185">Reference proteome</keyword>
<evidence type="ECO:0000259" key="2">
    <source>
        <dbReference type="PROSITE" id="PS50017"/>
    </source>
</evidence>
<dbReference type="Proteomes" id="UP001249851">
    <property type="component" value="Unassembled WGS sequence"/>
</dbReference>
<dbReference type="SMART" id="SM00005">
    <property type="entry name" value="DEATH"/>
    <property type="match status" value="1"/>
</dbReference>
<dbReference type="InterPro" id="IPR000488">
    <property type="entry name" value="Death_dom"/>
</dbReference>